<dbReference type="GO" id="GO:0005506">
    <property type="term" value="F:iron ion binding"/>
    <property type="evidence" value="ECO:0007669"/>
    <property type="project" value="UniProtKB-UniRule"/>
</dbReference>
<evidence type="ECO:0000256" key="5">
    <source>
        <dbReference type="ARBA" id="ARBA00022448"/>
    </source>
</evidence>
<organism evidence="11 12">
    <name type="scientific">Candidimonas nitroreducens</name>
    <dbReference type="NCBI Taxonomy" id="683354"/>
    <lineage>
        <taxon>Bacteria</taxon>
        <taxon>Pseudomonadati</taxon>
        <taxon>Pseudomonadota</taxon>
        <taxon>Betaproteobacteria</taxon>
        <taxon>Burkholderiales</taxon>
        <taxon>Alcaligenaceae</taxon>
        <taxon>Candidimonas</taxon>
    </lineage>
</organism>
<evidence type="ECO:0000313" key="11">
    <source>
        <dbReference type="EMBL" id="OWT58422.1"/>
    </source>
</evidence>
<dbReference type="InterPro" id="IPR024935">
    <property type="entry name" value="Rubredoxin_dom"/>
</dbReference>
<proteinExistence type="inferred from homology"/>
<gene>
    <name evidence="11" type="ORF">CEY11_14010</name>
</gene>
<dbReference type="SUPFAM" id="SSF57802">
    <property type="entry name" value="Rubredoxin-like"/>
    <property type="match status" value="1"/>
</dbReference>
<dbReference type="Pfam" id="PF00301">
    <property type="entry name" value="Rubredoxin"/>
    <property type="match status" value="1"/>
</dbReference>
<protein>
    <recommendedName>
        <fullName evidence="9">Rubredoxin</fullName>
    </recommendedName>
</protein>
<feature type="domain" description="Rubredoxin-like" evidence="10">
    <location>
        <begin position="37"/>
        <end position="88"/>
    </location>
</feature>
<dbReference type="GO" id="GO:0043448">
    <property type="term" value="P:alkane catabolic process"/>
    <property type="evidence" value="ECO:0007669"/>
    <property type="project" value="TreeGrafter"/>
</dbReference>
<name>A0A225MCH1_9BURK</name>
<dbReference type="AlphaFoldDB" id="A0A225MCH1"/>
<evidence type="ECO:0000256" key="1">
    <source>
        <dbReference type="ARBA" id="ARBA00001965"/>
    </source>
</evidence>
<comment type="cofactor">
    <cofactor evidence="1 9">
        <name>Fe(3+)</name>
        <dbReference type="ChEBI" id="CHEBI:29034"/>
    </cofactor>
</comment>
<dbReference type="EMBL" id="NJIH01000008">
    <property type="protein sequence ID" value="OWT58422.1"/>
    <property type="molecule type" value="Genomic_DNA"/>
</dbReference>
<dbReference type="Proteomes" id="UP000214603">
    <property type="component" value="Unassembled WGS sequence"/>
</dbReference>
<keyword evidence="12" id="KW-1185">Reference proteome</keyword>
<dbReference type="FunFam" id="2.20.28.10:FF:000001">
    <property type="entry name" value="Rubredoxin"/>
    <property type="match status" value="1"/>
</dbReference>
<dbReference type="InterPro" id="IPR024934">
    <property type="entry name" value="Rubredoxin-like_dom"/>
</dbReference>
<dbReference type="PRINTS" id="PR00163">
    <property type="entry name" value="RUBREDOXIN"/>
</dbReference>
<comment type="function">
    <text evidence="2">Involved in the hydrocarbon hydroxylating system, which transfers electrons from NADH to rubredoxin reductase and then through rubredoxin to alkane 1 monooxygenase.</text>
</comment>
<dbReference type="CDD" id="cd00730">
    <property type="entry name" value="rubredoxin"/>
    <property type="match status" value="1"/>
</dbReference>
<evidence type="ECO:0000256" key="4">
    <source>
        <dbReference type="ARBA" id="ARBA00005337"/>
    </source>
</evidence>
<comment type="caution">
    <text evidence="11">The sequence shown here is derived from an EMBL/GenBank/DDBJ whole genome shotgun (WGS) entry which is preliminary data.</text>
</comment>
<evidence type="ECO:0000256" key="2">
    <source>
        <dbReference type="ARBA" id="ARBA00002792"/>
    </source>
</evidence>
<evidence type="ECO:0000313" key="12">
    <source>
        <dbReference type="Proteomes" id="UP000214603"/>
    </source>
</evidence>
<keyword evidence="8 9" id="KW-0408">Iron</keyword>
<keyword evidence="6 9" id="KW-0479">Metal-binding</keyword>
<evidence type="ECO:0000256" key="8">
    <source>
        <dbReference type="ARBA" id="ARBA00023004"/>
    </source>
</evidence>
<dbReference type="PROSITE" id="PS50903">
    <property type="entry name" value="RUBREDOXIN_LIKE"/>
    <property type="match status" value="1"/>
</dbReference>
<evidence type="ECO:0000256" key="3">
    <source>
        <dbReference type="ARBA" id="ARBA00004933"/>
    </source>
</evidence>
<keyword evidence="5" id="KW-0813">Transport</keyword>
<dbReference type="PANTHER" id="PTHR47627">
    <property type="entry name" value="RUBREDOXIN"/>
    <property type="match status" value="1"/>
</dbReference>
<comment type="similarity">
    <text evidence="4 9">Belongs to the rubredoxin family.</text>
</comment>
<dbReference type="Gene3D" id="2.20.28.10">
    <property type="match status" value="1"/>
</dbReference>
<keyword evidence="7 9" id="KW-0249">Electron transport</keyword>
<reference evidence="12" key="1">
    <citation type="submission" date="2017-06" db="EMBL/GenBank/DDBJ databases">
        <title>Herbaspirillum phytohormonus sp. nov., isolated from the root nodule of Robinia pseudoacacia in lead-zinc mine.</title>
        <authorList>
            <person name="Fan M."/>
            <person name="Lin Y."/>
        </authorList>
    </citation>
    <scope>NUCLEOTIDE SEQUENCE [LARGE SCALE GENOMIC DNA]</scope>
    <source>
        <strain evidence="12">SC-089</strain>
    </source>
</reference>
<evidence type="ECO:0000256" key="7">
    <source>
        <dbReference type="ARBA" id="ARBA00022982"/>
    </source>
</evidence>
<dbReference type="GO" id="GO:0009055">
    <property type="term" value="F:electron transfer activity"/>
    <property type="evidence" value="ECO:0007669"/>
    <property type="project" value="TreeGrafter"/>
</dbReference>
<evidence type="ECO:0000256" key="6">
    <source>
        <dbReference type="ARBA" id="ARBA00022723"/>
    </source>
</evidence>
<evidence type="ECO:0000256" key="9">
    <source>
        <dbReference type="RuleBase" id="RU003820"/>
    </source>
</evidence>
<dbReference type="InterPro" id="IPR050526">
    <property type="entry name" value="Rubredoxin_ET"/>
</dbReference>
<accession>A0A225MCH1</accession>
<evidence type="ECO:0000259" key="10">
    <source>
        <dbReference type="PROSITE" id="PS50903"/>
    </source>
</evidence>
<sequence length="90" mass="9799">MQAVALNFPRAASCSANPPAQRSPAAQEAGDEADREFNVWACVLCSFVYDEAEGLPSEGIAPGTRWEDVPEEWCCPDCSAKKSDFEMVKI</sequence>
<comment type="pathway">
    <text evidence="3">Hydrocarbon metabolism; alkane degradation.</text>
</comment>
<dbReference type="PANTHER" id="PTHR47627:SF1">
    <property type="entry name" value="RUBREDOXIN-1-RELATED"/>
    <property type="match status" value="1"/>
</dbReference>
<dbReference type="OrthoDB" id="9800607at2"/>